<keyword evidence="5" id="KW-1185">Reference proteome</keyword>
<dbReference type="InParanoid" id="A0A1V9XMV8"/>
<dbReference type="SUPFAM" id="SSF47095">
    <property type="entry name" value="HMG-box"/>
    <property type="match status" value="1"/>
</dbReference>
<dbReference type="PANTHER" id="PTHR46232:SF1">
    <property type="entry name" value="SWI_SNF-RELATED MATRIX-ASSOCIATED ACTIN-DEPENDENT REGULATOR OF CHROMATIN SUBFAMILY E MEMBER 1"/>
    <property type="match status" value="1"/>
</dbReference>
<reference evidence="4 5" key="1">
    <citation type="journal article" date="2017" name="Gigascience">
        <title>Draft genome of the honey bee ectoparasitic mite, Tropilaelaps mercedesae, is shaped by the parasitic life history.</title>
        <authorList>
            <person name="Dong X."/>
            <person name="Armstrong S.D."/>
            <person name="Xia D."/>
            <person name="Makepeace B.L."/>
            <person name="Darby A.C."/>
            <person name="Kadowaki T."/>
        </authorList>
    </citation>
    <scope>NUCLEOTIDE SEQUENCE [LARGE SCALE GENOMIC DNA]</scope>
    <source>
        <strain evidence="4">Wuxi-XJTLU</strain>
    </source>
</reference>
<dbReference type="SMART" id="SM00398">
    <property type="entry name" value="HMG"/>
    <property type="match status" value="1"/>
</dbReference>
<evidence type="ECO:0000256" key="1">
    <source>
        <dbReference type="PROSITE-ProRule" id="PRU00267"/>
    </source>
</evidence>
<feature type="region of interest" description="Disordered" evidence="2">
    <location>
        <begin position="305"/>
        <end position="348"/>
    </location>
</feature>
<proteinExistence type="predicted"/>
<dbReference type="EMBL" id="MNPL01007512">
    <property type="protein sequence ID" value="OQR74722.1"/>
    <property type="molecule type" value="Genomic_DNA"/>
</dbReference>
<evidence type="ECO:0000313" key="4">
    <source>
        <dbReference type="EMBL" id="OQR74722.1"/>
    </source>
</evidence>
<keyword evidence="1" id="KW-0539">Nucleus</keyword>
<gene>
    <name evidence="4" type="ORF">BIW11_08885</name>
</gene>
<dbReference type="Gene3D" id="1.10.30.10">
    <property type="entry name" value="High mobility group box domain"/>
    <property type="match status" value="1"/>
</dbReference>
<dbReference type="AlphaFoldDB" id="A0A1V9XMV8"/>
<sequence>MALPPFRQQQYLMTQMTQNVPIQSRTNPRPSQGGSSPFVNTGHGHSQFVPLKAGSRAATQVDSRVPKPPKPPEKPLMPYMRYSRRVWDHVKAQNPELKLWELGKLIGQMWRDLPDENKQIYIDDYEAERVEYSEQLKNYHSSPAYQSYVAAKVRAQQAADEREQNEKLGGRGGYSSKDANKVSIQPAEDDDDAEELSVKHLAASRYMRNHRLIHEIFSDAVVPDVRSVVTSQRMAVLKRQVQSLTMHQEKLETELQQIEAKFDAKKLKFMEASESFNSELTKRTIKDVDSEAYEKMLEKAFEALKEKQKEEEKRAEEAARQAEIEREKERQVKEAQEKAERERIQREK</sequence>
<dbReference type="STRING" id="418985.A0A1V9XMV8"/>
<dbReference type="GO" id="GO:0045892">
    <property type="term" value="P:negative regulation of DNA-templated transcription"/>
    <property type="evidence" value="ECO:0007669"/>
    <property type="project" value="TreeGrafter"/>
</dbReference>
<feature type="compositionally biased region" description="Polar residues" evidence="2">
    <location>
        <begin position="17"/>
        <end position="39"/>
    </location>
</feature>
<evidence type="ECO:0000313" key="5">
    <source>
        <dbReference type="Proteomes" id="UP000192247"/>
    </source>
</evidence>
<feature type="region of interest" description="Disordered" evidence="2">
    <location>
        <begin position="17"/>
        <end position="77"/>
    </location>
</feature>
<dbReference type="FunFam" id="1.10.30.10:FF:000048">
    <property type="entry name" value="Putative SWI/SNF-related matrix-associated actin-dependent regulator chromatin subfamily E member"/>
    <property type="match status" value="1"/>
</dbReference>
<protein>
    <submittedName>
        <fullName evidence="4">SWI/SNF-related matrix-associated actin-dependent regulator of chromatin subfamily E member 1-like</fullName>
    </submittedName>
</protein>
<feature type="non-terminal residue" evidence="4">
    <location>
        <position position="348"/>
    </location>
</feature>
<dbReference type="PROSITE" id="PS50118">
    <property type="entry name" value="HMG_BOX_2"/>
    <property type="match status" value="1"/>
</dbReference>
<dbReference type="GO" id="GO:0016514">
    <property type="term" value="C:SWI/SNF complex"/>
    <property type="evidence" value="ECO:0007669"/>
    <property type="project" value="TreeGrafter"/>
</dbReference>
<dbReference type="InterPro" id="IPR009071">
    <property type="entry name" value="HMG_box_dom"/>
</dbReference>
<feature type="compositionally biased region" description="Basic and acidic residues" evidence="2">
    <location>
        <begin position="159"/>
        <end position="169"/>
    </location>
</feature>
<dbReference type="Pfam" id="PF00505">
    <property type="entry name" value="HMG_box"/>
    <property type="match status" value="1"/>
</dbReference>
<evidence type="ECO:0000256" key="2">
    <source>
        <dbReference type="SAM" id="MobiDB-lite"/>
    </source>
</evidence>
<comment type="caution">
    <text evidence="4">The sequence shown here is derived from an EMBL/GenBank/DDBJ whole genome shotgun (WGS) entry which is preliminary data.</text>
</comment>
<dbReference type="OrthoDB" id="30931at2759"/>
<dbReference type="PANTHER" id="PTHR46232">
    <property type="entry name" value="SMARCE1 REGULATOR OF CHROMATIN"/>
    <property type="match status" value="1"/>
</dbReference>
<organism evidence="4 5">
    <name type="scientific">Tropilaelaps mercedesae</name>
    <dbReference type="NCBI Taxonomy" id="418985"/>
    <lineage>
        <taxon>Eukaryota</taxon>
        <taxon>Metazoa</taxon>
        <taxon>Ecdysozoa</taxon>
        <taxon>Arthropoda</taxon>
        <taxon>Chelicerata</taxon>
        <taxon>Arachnida</taxon>
        <taxon>Acari</taxon>
        <taxon>Parasitiformes</taxon>
        <taxon>Mesostigmata</taxon>
        <taxon>Gamasina</taxon>
        <taxon>Dermanyssoidea</taxon>
        <taxon>Laelapidae</taxon>
        <taxon>Tropilaelaps</taxon>
    </lineage>
</organism>
<feature type="DNA-binding region" description="HMG box" evidence="1">
    <location>
        <begin position="72"/>
        <end position="140"/>
    </location>
</feature>
<evidence type="ECO:0000259" key="3">
    <source>
        <dbReference type="PROSITE" id="PS50118"/>
    </source>
</evidence>
<feature type="domain" description="HMG box" evidence="3">
    <location>
        <begin position="72"/>
        <end position="140"/>
    </location>
</feature>
<dbReference type="GO" id="GO:0031492">
    <property type="term" value="F:nucleosomal DNA binding"/>
    <property type="evidence" value="ECO:0007669"/>
    <property type="project" value="TreeGrafter"/>
</dbReference>
<dbReference type="Proteomes" id="UP000192247">
    <property type="component" value="Unassembled WGS sequence"/>
</dbReference>
<dbReference type="GO" id="GO:0016922">
    <property type="term" value="F:nuclear receptor binding"/>
    <property type="evidence" value="ECO:0007669"/>
    <property type="project" value="TreeGrafter"/>
</dbReference>
<feature type="region of interest" description="Disordered" evidence="2">
    <location>
        <begin position="156"/>
        <end position="194"/>
    </location>
</feature>
<dbReference type="InterPro" id="IPR036910">
    <property type="entry name" value="HMG_box_dom_sf"/>
</dbReference>
<accession>A0A1V9XMV8</accession>
<name>A0A1V9XMV8_9ACAR</name>
<dbReference type="CDD" id="cd21983">
    <property type="entry name" value="HMG-box_SMARCE1"/>
    <property type="match status" value="1"/>
</dbReference>
<keyword evidence="1" id="KW-0238">DNA-binding</keyword>